<protein>
    <submittedName>
        <fullName evidence="1">Dehydratase</fullName>
    </submittedName>
</protein>
<accession>A0A1T0B0B3</accession>
<dbReference type="Proteomes" id="UP000190023">
    <property type="component" value="Unassembled WGS sequence"/>
</dbReference>
<gene>
    <name evidence="1" type="ORF">B0188_06630</name>
</gene>
<keyword evidence="2" id="KW-1185">Reference proteome</keyword>
<dbReference type="Pfam" id="PF22817">
    <property type="entry name" value="ApeP-like"/>
    <property type="match status" value="1"/>
</dbReference>
<dbReference type="PIRSF" id="PIRSF020565">
    <property type="entry name" value="3Ho_Ac_ACP_DH_prd"/>
    <property type="match status" value="1"/>
</dbReference>
<dbReference type="SUPFAM" id="SSF54637">
    <property type="entry name" value="Thioesterase/thiol ester dehydrase-isomerase"/>
    <property type="match status" value="1"/>
</dbReference>
<proteinExistence type="predicted"/>
<comment type="caution">
    <text evidence="1">The sequence shown here is derived from an EMBL/GenBank/DDBJ whole genome shotgun (WGS) entry which is preliminary data.</text>
</comment>
<dbReference type="InterPro" id="IPR016776">
    <property type="entry name" value="ApeP-like_dehydratase"/>
</dbReference>
<evidence type="ECO:0000313" key="2">
    <source>
        <dbReference type="Proteomes" id="UP000190023"/>
    </source>
</evidence>
<organism evidence="1 2">
    <name type="scientific">[Haemophilus] felis</name>
    <dbReference type="NCBI Taxonomy" id="123822"/>
    <lineage>
        <taxon>Bacteria</taxon>
        <taxon>Pseudomonadati</taxon>
        <taxon>Pseudomonadota</taxon>
        <taxon>Gammaproteobacteria</taxon>
        <taxon>Pasteurellales</taxon>
        <taxon>Pasteurellaceae</taxon>
    </lineage>
</organism>
<dbReference type="STRING" id="123822.B0188_06630"/>
<sequence length="148" mass="16010">MTKIDLTCPIHHVATLVPHSGDMVLLDRITEFGDDFLTAETQIRADNPLIKNGKLATFAGIEIMAQGVAAWAGCIATLAGEPIRLGYLLGTRKLHIHSEQIAIGTQLRIQIKMSIQDATGFGVFDSQLIDSVTEQVLLEGALNVFSPK</sequence>
<reference evidence="1 2" key="1">
    <citation type="submission" date="2017-02" db="EMBL/GenBank/DDBJ databases">
        <title>Draft genome sequence of Haemophilus felis CCUG 31170 type strain.</title>
        <authorList>
            <person name="Engstrom-Jakobsson H."/>
            <person name="Salva-Serra F."/>
            <person name="Thorell K."/>
            <person name="Gonzales-Siles L."/>
            <person name="Karlsson R."/>
            <person name="Boulund F."/>
            <person name="Engstrand L."/>
            <person name="Kristiansson E."/>
            <person name="Moore E."/>
        </authorList>
    </citation>
    <scope>NUCLEOTIDE SEQUENCE [LARGE SCALE GENOMIC DNA]</scope>
    <source>
        <strain evidence="1 2">CCUG 31170</strain>
    </source>
</reference>
<evidence type="ECO:0000313" key="1">
    <source>
        <dbReference type="EMBL" id="OOS03514.1"/>
    </source>
</evidence>
<dbReference type="OrthoDB" id="9800188at2"/>
<dbReference type="AlphaFoldDB" id="A0A1T0B0B3"/>
<name>A0A1T0B0B3_9PAST</name>
<dbReference type="CDD" id="cd01289">
    <property type="entry name" value="FabA_like"/>
    <property type="match status" value="1"/>
</dbReference>
<dbReference type="Gene3D" id="3.10.129.10">
    <property type="entry name" value="Hotdog Thioesterase"/>
    <property type="match status" value="1"/>
</dbReference>
<dbReference type="EMBL" id="MUYB01000026">
    <property type="protein sequence ID" value="OOS03514.1"/>
    <property type="molecule type" value="Genomic_DNA"/>
</dbReference>
<dbReference type="InterPro" id="IPR029069">
    <property type="entry name" value="HotDog_dom_sf"/>
</dbReference>